<sequence length="258" mass="28769">MLDAAMPIEIPPHLLSAARVVASRRDMLHRLPRNCAFVEVGVGIGVFTHEVMTICAPRSFVAIDDFGLDRVELLWGRPSAEVFEGWGHQGFYEHRFEREIGTGLVTVIRSGSAAGIAALPDDSVDVIYVDADHTYDAVRADLQACLPKVKSSGRIIVNDYVLTPADASGLRFGVIDATNEFMIAHDFAMEYFVLQQDMFCDVVITRSANINRAGFNQTDEHAAAVRRGLERRIAELERSSSWRITAPLRRASRLLRRR</sequence>
<evidence type="ECO:0000313" key="2">
    <source>
        <dbReference type="Proteomes" id="UP001524547"/>
    </source>
</evidence>
<keyword evidence="2" id="KW-1185">Reference proteome</keyword>
<dbReference type="SUPFAM" id="SSF53335">
    <property type="entry name" value="S-adenosyl-L-methionine-dependent methyltransferases"/>
    <property type="match status" value="1"/>
</dbReference>
<keyword evidence="1" id="KW-0489">Methyltransferase</keyword>
<keyword evidence="1" id="KW-0808">Transferase</keyword>
<dbReference type="Pfam" id="PF13578">
    <property type="entry name" value="Methyltransf_24"/>
    <property type="match status" value="1"/>
</dbReference>
<evidence type="ECO:0000313" key="1">
    <source>
        <dbReference type="EMBL" id="MCQ8239947.1"/>
    </source>
</evidence>
<proteinExistence type="predicted"/>
<dbReference type="GO" id="GO:0032259">
    <property type="term" value="P:methylation"/>
    <property type="evidence" value="ECO:0007669"/>
    <property type="project" value="UniProtKB-KW"/>
</dbReference>
<dbReference type="EMBL" id="JAMZEJ010000002">
    <property type="protein sequence ID" value="MCQ8239947.1"/>
    <property type="molecule type" value="Genomic_DNA"/>
</dbReference>
<reference evidence="1 2" key="1">
    <citation type="submission" date="2022-06" db="EMBL/GenBank/DDBJ databases">
        <title>Rhizosaccharibacter gen. nov. sp. nov. KSS12, endophytic bacteria isolated from sugarcane.</title>
        <authorList>
            <person name="Pitiwittayakul N."/>
        </authorList>
    </citation>
    <scope>NUCLEOTIDE SEQUENCE [LARGE SCALE GENOMIC DNA]</scope>
    <source>
        <strain evidence="1 2">KSS12</strain>
    </source>
</reference>
<accession>A0ABT1VUD2</accession>
<dbReference type="InterPro" id="IPR029063">
    <property type="entry name" value="SAM-dependent_MTases_sf"/>
</dbReference>
<dbReference type="Gene3D" id="3.40.50.150">
    <property type="entry name" value="Vaccinia Virus protein VP39"/>
    <property type="match status" value="1"/>
</dbReference>
<protein>
    <submittedName>
        <fullName evidence="1">Class I SAM-dependent methyltransferase</fullName>
    </submittedName>
</protein>
<dbReference type="Proteomes" id="UP001524547">
    <property type="component" value="Unassembled WGS sequence"/>
</dbReference>
<organism evidence="1 2">
    <name type="scientific">Rhizosaccharibacter radicis</name>
    <dbReference type="NCBI Taxonomy" id="2782605"/>
    <lineage>
        <taxon>Bacteria</taxon>
        <taxon>Pseudomonadati</taxon>
        <taxon>Pseudomonadota</taxon>
        <taxon>Alphaproteobacteria</taxon>
        <taxon>Acetobacterales</taxon>
        <taxon>Acetobacteraceae</taxon>
        <taxon>Rhizosaccharibacter</taxon>
    </lineage>
</organism>
<gene>
    <name evidence="1" type="ORF">NFI88_03715</name>
</gene>
<dbReference type="RefSeq" id="WP_422918679.1">
    <property type="nucleotide sequence ID" value="NZ_JAMZEJ010000002.1"/>
</dbReference>
<name>A0ABT1VUD2_9PROT</name>
<dbReference type="GO" id="GO:0008168">
    <property type="term" value="F:methyltransferase activity"/>
    <property type="evidence" value="ECO:0007669"/>
    <property type="project" value="UniProtKB-KW"/>
</dbReference>
<comment type="caution">
    <text evidence="1">The sequence shown here is derived from an EMBL/GenBank/DDBJ whole genome shotgun (WGS) entry which is preliminary data.</text>
</comment>